<reference evidence="3 4" key="1">
    <citation type="submission" date="2016-07" db="EMBL/GenBank/DDBJ databases">
        <title>Pervasive Adenine N6-methylation of Active Genes in Fungi.</title>
        <authorList>
            <consortium name="DOE Joint Genome Institute"/>
            <person name="Mondo S.J."/>
            <person name="Dannebaum R.O."/>
            <person name="Kuo R.C."/>
            <person name="Labutti K."/>
            <person name="Haridas S."/>
            <person name="Kuo A."/>
            <person name="Salamov A."/>
            <person name="Ahrendt S.R."/>
            <person name="Lipzen A."/>
            <person name="Sullivan W."/>
            <person name="Andreopoulos W.B."/>
            <person name="Clum A."/>
            <person name="Lindquist E."/>
            <person name="Daum C."/>
            <person name="Ramamoorthy G.K."/>
            <person name="Gryganskyi A."/>
            <person name="Culley D."/>
            <person name="Magnuson J.K."/>
            <person name="James T.Y."/>
            <person name="O'Malley M.A."/>
            <person name="Stajich J.E."/>
            <person name="Spatafora J.W."/>
            <person name="Visel A."/>
            <person name="Grigoriev I.V."/>
        </authorList>
    </citation>
    <scope>NUCLEOTIDE SEQUENCE [LARGE SCALE GENOMIC DNA]</scope>
    <source>
        <strain evidence="3 4">CBS 931.73</strain>
    </source>
</reference>
<dbReference type="InterPro" id="IPR048343">
    <property type="entry name" value="ZW10_C"/>
</dbReference>
<evidence type="ECO:0000313" key="4">
    <source>
        <dbReference type="Proteomes" id="UP000193498"/>
    </source>
</evidence>
<dbReference type="Pfam" id="PF20666">
    <property type="entry name" value="ZW10_C"/>
    <property type="match status" value="1"/>
</dbReference>
<gene>
    <name evidence="3" type="ORF">K493DRAFT_332914</name>
</gene>
<dbReference type="GO" id="GO:0006888">
    <property type="term" value="P:endoplasmic reticulum to Golgi vesicle-mediated transport"/>
    <property type="evidence" value="ECO:0007669"/>
    <property type="project" value="TreeGrafter"/>
</dbReference>
<keyword evidence="4" id="KW-1185">Reference proteome</keyword>
<feature type="non-terminal residue" evidence="3">
    <location>
        <position position="535"/>
    </location>
</feature>
<evidence type="ECO:0000259" key="1">
    <source>
        <dbReference type="Pfam" id="PF20665"/>
    </source>
</evidence>
<accession>A0A1Y1ZAA5</accession>
<protein>
    <submittedName>
        <fullName evidence="3">Zw10-domain-containing protein</fullName>
    </submittedName>
</protein>
<dbReference type="Pfam" id="PF20665">
    <property type="entry name" value="Zw10_middle"/>
    <property type="match status" value="1"/>
</dbReference>
<dbReference type="PANTHER" id="PTHR12205:SF0">
    <property type="entry name" value="CENTROMERE_KINETOCHORE PROTEIN ZW10 HOMOLOG"/>
    <property type="match status" value="1"/>
</dbReference>
<dbReference type="InterPro" id="IPR048344">
    <property type="entry name" value="Zw10_middle"/>
</dbReference>
<proteinExistence type="predicted"/>
<dbReference type="GO" id="GO:1990423">
    <property type="term" value="C:RZZ complex"/>
    <property type="evidence" value="ECO:0007669"/>
    <property type="project" value="TreeGrafter"/>
</dbReference>
<dbReference type="InParanoid" id="A0A1Y1ZAA5"/>
<dbReference type="GO" id="GO:0007094">
    <property type="term" value="P:mitotic spindle assembly checkpoint signaling"/>
    <property type="evidence" value="ECO:0007669"/>
    <property type="project" value="TreeGrafter"/>
</dbReference>
<dbReference type="PANTHER" id="PTHR12205">
    <property type="entry name" value="CENTROMERE/KINETOCHORE PROTEIN ZW10"/>
    <property type="match status" value="1"/>
</dbReference>
<feature type="domain" description="Centromere/kinetochore protein zw10 middle" evidence="1">
    <location>
        <begin position="224"/>
        <end position="429"/>
    </location>
</feature>
<feature type="domain" description="Centromere/kinetochore protein zw10 C-terminal" evidence="2">
    <location>
        <begin position="479"/>
        <end position="534"/>
    </location>
</feature>
<dbReference type="Proteomes" id="UP000193498">
    <property type="component" value="Unassembled WGS sequence"/>
</dbReference>
<sequence length="535" mass="61359">MPNVETVTKVIFALSSGTKGEEDFEVEEKFAELLDGGLERNLISDCLITTQKEILSVKGELDQLIAERNVEFENVRKSSLEMKAKVESFLKMVDDVQEKANKQELGIEDNLATILQEEMKLSEEAEMNKQLIAALQQLLPVEENLANFEKAVQSKDYSLASDLLKKQEKLLASDQLRKDTNIYKLLLERHAEMQRSMVVQLEDLFSEAISFKRTEEGYELQTQETLIVTTQDDQKQNLSLYEVVDIMKTLGILDKSVNIFKRSFTKHILRPFSKNPESWIDIEDLLDSRKLIFRENNHGTKQEYFENFTKIFDFVAQHVCGVKQEEDTKDNMANQNNATYMIKSIGKLLPEICHEVIAGYLSPALPSRLSELDAFTELGVKAKKFEEKLQHLGFVENDFRVLSKYIDDIDIHFSERLRENLLDAARTLMIAEDFSTIEIDDAPDSFVLESSELPKAIQDALSKNSFITQVQELHLDDMFLFPACSITKPTQSIVNLAYQSLEEAKELNEFCASSLCESVRDMFDLYKAIMPVHYQ</sequence>
<dbReference type="GO" id="GO:0005737">
    <property type="term" value="C:cytoplasm"/>
    <property type="evidence" value="ECO:0007669"/>
    <property type="project" value="GOC"/>
</dbReference>
<dbReference type="OrthoDB" id="534815at2759"/>
<organism evidence="3 4">
    <name type="scientific">Basidiobolus meristosporus CBS 931.73</name>
    <dbReference type="NCBI Taxonomy" id="1314790"/>
    <lineage>
        <taxon>Eukaryota</taxon>
        <taxon>Fungi</taxon>
        <taxon>Fungi incertae sedis</taxon>
        <taxon>Zoopagomycota</taxon>
        <taxon>Entomophthoromycotina</taxon>
        <taxon>Basidiobolomycetes</taxon>
        <taxon>Basidiobolales</taxon>
        <taxon>Basidiobolaceae</taxon>
        <taxon>Basidiobolus</taxon>
    </lineage>
</organism>
<dbReference type="AlphaFoldDB" id="A0A1Y1ZAA5"/>
<evidence type="ECO:0000313" key="3">
    <source>
        <dbReference type="EMBL" id="ORY06957.1"/>
    </source>
</evidence>
<dbReference type="STRING" id="1314790.A0A1Y1ZAA5"/>
<evidence type="ECO:0000259" key="2">
    <source>
        <dbReference type="Pfam" id="PF20666"/>
    </source>
</evidence>
<name>A0A1Y1ZAA5_9FUNG</name>
<dbReference type="EMBL" id="MCFE01000012">
    <property type="protein sequence ID" value="ORY06957.1"/>
    <property type="molecule type" value="Genomic_DNA"/>
</dbReference>
<comment type="caution">
    <text evidence="3">The sequence shown here is derived from an EMBL/GenBank/DDBJ whole genome shotgun (WGS) entry which is preliminary data.</text>
</comment>